<dbReference type="Proteomes" id="UP000006764">
    <property type="component" value="Chromosome"/>
</dbReference>
<dbReference type="EMBL" id="CP004387">
    <property type="protein sequence ID" value="AJD47448.1"/>
    <property type="molecule type" value="Genomic_DNA"/>
</dbReference>
<evidence type="ECO:0008006" key="4">
    <source>
        <dbReference type="Google" id="ProtNLM"/>
    </source>
</evidence>
<proteinExistence type="predicted"/>
<dbReference type="PANTHER" id="PTHR34819:SF3">
    <property type="entry name" value="CELL SURFACE PROTEIN"/>
    <property type="match status" value="1"/>
</dbReference>
<dbReference type="Gene3D" id="2.60.40.10">
    <property type="entry name" value="Immunoglobulins"/>
    <property type="match status" value="1"/>
</dbReference>
<dbReference type="PANTHER" id="PTHR34819">
    <property type="entry name" value="LARGE CYSTEINE-RICH PERIPLASMIC PROTEIN OMCB"/>
    <property type="match status" value="1"/>
</dbReference>
<dbReference type="InterPro" id="IPR013783">
    <property type="entry name" value="Ig-like_fold"/>
</dbReference>
<dbReference type="SUPFAM" id="SSF56935">
    <property type="entry name" value="Porins"/>
    <property type="match status" value="2"/>
</dbReference>
<dbReference type="RefSeq" id="WP_008737367.1">
    <property type="nucleotide sequence ID" value="NZ_CP004387.1"/>
</dbReference>
<evidence type="ECO:0000256" key="1">
    <source>
        <dbReference type="SAM" id="SignalP"/>
    </source>
</evidence>
<feature type="signal peptide" evidence="1">
    <location>
        <begin position="1"/>
        <end position="24"/>
    </location>
</feature>
<protein>
    <recommendedName>
        <fullName evidence="4">DUF11 domain-containing protein</fullName>
    </recommendedName>
</protein>
<dbReference type="SUPFAM" id="SSF117074">
    <property type="entry name" value="Hypothetical protein PA1324"/>
    <property type="match status" value="1"/>
</dbReference>
<sequence>MIRCCAKTVFSLIVLLAIAGSAWAAVTAPGTVLYNQAQVRYFDPLSGSVKVLKSNVSQLVVSAARSVQLDADAERYVAAGQQISIGHQLTNTGNLADSYALALTNLGGDHGDLLALNLYHDQNGNGIADPGEPPLTATPSIPPGGSLLLVIAGTVPAGQNAGDQLQVHLAATSQSDSAVADDVTDTVHVGNGAFLNLNKVSSQACSMPVTPGQTLRYTITYTNTGNAAPLTRTLQVDGQPETGVLIEDVLPGNVLLEAGSLTGLSPVQAIAMVHLAGTAADQWQRFDQWDGVSAVERFGVLVPAAHMGSNYSGGFSFAVRLNSNISAGTVLLNRARVDVDGDGTAEFTSSQVCNTVQGNSAPAIAFLRPSAAVINGSGVPAHGSDGDFERADIYRLLASDNPDVLRQGVYVQLDAQQLNLSPTEQDVLEVTDSGERLIAVTLSSHLTGDSVRVVMRETAANSGRFRSVYPVVLSAQSSGNNGLCPAGATLASQPSWHAGTTTTDALNQGCVLRSAGQDRLTARFAVPMRDSGGGTSLQVVTAAAAVDPAGMVFDASNGRPLPGASVMLYQSRQPLASSGAASCSALTASDYVLATHPFTGDTLPVEKTDTSHPDNSLIEGEYRYPYASPGYCYYLDVTPPSGYHFPSRIAPASVQMFYPNISESSYGLAGYDPLAPRNGAANNRGAFLLGAENVYVDIPVDPADGGNGGTLVLDKQVDMASAAIGDVLAYSINLTSNHDTDLFAARIIDTLPYGFRYVPNSAWLEVDNQRVRIAEPAGGGAQKTFSLQRLNADGSLSALPLAPGSNVTLHYGLRLSAGAADSSGINRAVAEASTLSGFVYRSNEDQVRVEIRSEGVLSDKAMVFGKIYVDSNCDNLQSDGEWPIGGVKLYLQDGTWVITDENGQYSIYGLNPGLHTLKIDPLTLPEGVRLKPIDNRHAADPGSRFVDLTPGEYHRADFAAVCPTPGRAQALFEELKARNAAIDGEWVLDEAARFDPMRQQSTGTGYQQAGGDGDLGSGVYTQGVSRGTDATAINDAWQRIGRANAGSVAPAEDSAGQQALMPVTEVVAAKITHAQAQVGTWLWPQDEVSRDGRFQVVVRAGLAPVLEVNGEPVPDSQLGERVLNRRENAEVLSWYGITLREGKNQVVVVTQDGFGNRRELARGEFVRPGAARLLEMLPEAETLAADGGRSALPIRIHLRDANGYPARGVHFVTLEADLGLWQEDDIQPESAGHQVRVQDGEALVHLRSTEYTGPVRLRASLEQLTASARVEQVAPLRPMVATGFVQLRGSVSKINDSGLSPSDQRDGIDDDGLNARAAVFMKGRVRGDAHLMLAYDTDKDLDEEDEVRRDLNPADYYPIPGDASVRGYDARSRSKLYARLEKNRHSIMWGDYLTDAQNEVLDLGRMQRTLTGVNAVYDNGSTRAQLFGARPDLDQVTEELRGNGTALLYRLSNTPARDSETVELLVRDRNNPGLVLTTRSLTRYVDYSVNYFTGDIRFHDVIPTLDEDLNPVFLRISYSIDGTRDAYNVYGLRLHQQLTERFGVSLSSTRDEHESDGFDLHSVSAEYRINDRTRVHASSGRMGHENGDPDGNAYAINAQHAWENGSTTDLRWARAEENFDNPAAGISEAREELRLEHRQQFSARTALTLEGLRSEQLDGDDEQNSVGLIGEQQFGNTALRLGARGIEQRDSTDSDRFGTWIVGASQSHSLFGRPLQIGTDYEQAFSYSDRRRIGADADLQITDKTSLYSRYEMINSLAGVNMFNSDTETRQFTFGARSALTRNTDVFSEYRQRGAIDGRDVAAANGVKSDIELQPGLLFTPSIEWIETLDGNSQQDATAISVGMEDKRNPNRRTLGRVETRFGDGRTYYGLSAANIWRVTTDWSAVVRDDLRLQYTDGQPKEGDNIVTLGAAHRPRRDNRHHMLFMYKWKEHWGGLSGADRTVHMFSTHHNYQAADNWIVSGRMGVKWQRTDLGVVTAYTDAWVMDGRLIWDITRRFDLDLHAGVLGTEGVSELRHSAGIGINALVRRNLRMGIGYNLVGFRDEDLDPEGYNAHGVYIGLEYKFDENDLGWLGSKAAGQRSYMGASR</sequence>
<dbReference type="InterPro" id="IPR047589">
    <property type="entry name" value="DUF11_rpt"/>
</dbReference>
<dbReference type="NCBIfam" id="TIGR01451">
    <property type="entry name" value="B_ant_repeat"/>
    <property type="match status" value="1"/>
</dbReference>
<accession>A0A0B4XLQ2</accession>
<evidence type="ECO:0000313" key="2">
    <source>
        <dbReference type="EMBL" id="AJD47448.1"/>
    </source>
</evidence>
<keyword evidence="1" id="KW-0732">Signal</keyword>
<dbReference type="HOGENOM" id="CLU_000851_0_0_6"/>
<reference evidence="2 3" key="1">
    <citation type="journal article" date="2012" name="J. Bacteriol.">
        <title>Genome sequence of an alkane-degrading bacterium, Alcanivorax pacificus type strain W11-5, isolated from deep sea sediment.</title>
        <authorList>
            <person name="Lai Q."/>
            <person name="Shao Z."/>
        </authorList>
    </citation>
    <scope>NUCLEOTIDE SEQUENCE [LARGE SCALE GENOMIC DNA]</scope>
    <source>
        <strain evidence="2 3">W11-5</strain>
    </source>
</reference>
<name>A0A0B4XLQ2_9GAMM</name>
<organism evidence="2 3">
    <name type="scientific">Isoalcanivorax pacificus W11-5</name>
    <dbReference type="NCBI Taxonomy" id="391936"/>
    <lineage>
        <taxon>Bacteria</taxon>
        <taxon>Pseudomonadati</taxon>
        <taxon>Pseudomonadota</taxon>
        <taxon>Gammaproteobacteria</taxon>
        <taxon>Oceanospirillales</taxon>
        <taxon>Alcanivoracaceae</taxon>
        <taxon>Isoalcanivorax</taxon>
    </lineage>
</organism>
<dbReference type="STRING" id="391936.S7S_05140"/>
<dbReference type="InterPro" id="IPR051172">
    <property type="entry name" value="Chlamydia_OmcB"/>
</dbReference>
<gene>
    <name evidence="2" type="ORF">S7S_05140</name>
</gene>
<keyword evidence="3" id="KW-1185">Reference proteome</keyword>
<dbReference type="KEGG" id="apac:S7S_05140"/>
<evidence type="ECO:0000313" key="3">
    <source>
        <dbReference type="Proteomes" id="UP000006764"/>
    </source>
</evidence>
<feature type="chain" id="PRO_5002097672" description="DUF11 domain-containing protein" evidence="1">
    <location>
        <begin position="25"/>
        <end position="2087"/>
    </location>
</feature>